<dbReference type="InterPro" id="IPR032808">
    <property type="entry name" value="DoxX"/>
</dbReference>
<keyword evidence="9" id="KW-1185">Reference proteome</keyword>
<sequence>MDSLIKLSAPLGRVMLAAIFIIAGLGKIANYTGTQGYMEAMGVPGALLPLVILTEVLGGLAIAFGWHTRIAAFLLAGFTLLAALIFHNNFADQIQQIMFLKNMAIIGGFLTLIHHGAGPCSLDNRKQAKDTL</sequence>
<feature type="transmembrane region" description="Helical" evidence="7">
    <location>
        <begin position="70"/>
        <end position="87"/>
    </location>
</feature>
<evidence type="ECO:0000256" key="4">
    <source>
        <dbReference type="ARBA" id="ARBA00022692"/>
    </source>
</evidence>
<evidence type="ECO:0000256" key="7">
    <source>
        <dbReference type="SAM" id="Phobius"/>
    </source>
</evidence>
<comment type="similarity">
    <text evidence="2">Belongs to the DoxX family.</text>
</comment>
<dbReference type="Proteomes" id="UP000027341">
    <property type="component" value="Unassembled WGS sequence"/>
</dbReference>
<comment type="caution">
    <text evidence="8">The sequence shown here is derived from an EMBL/GenBank/DDBJ whole genome shotgun (WGS) entry which is preliminary data.</text>
</comment>
<dbReference type="PANTHER" id="PTHR33452">
    <property type="entry name" value="OXIDOREDUCTASE CATD-RELATED"/>
    <property type="match status" value="1"/>
</dbReference>
<proteinExistence type="inferred from homology"/>
<feature type="transmembrane region" description="Helical" evidence="7">
    <location>
        <begin position="41"/>
        <end position="64"/>
    </location>
</feature>
<evidence type="ECO:0000313" key="9">
    <source>
        <dbReference type="Proteomes" id="UP000027341"/>
    </source>
</evidence>
<dbReference type="Pfam" id="PF07681">
    <property type="entry name" value="DoxX"/>
    <property type="match status" value="1"/>
</dbReference>
<dbReference type="AlphaFoldDB" id="A0A066ZVG3"/>
<feature type="transmembrane region" description="Helical" evidence="7">
    <location>
        <begin position="12"/>
        <end position="29"/>
    </location>
</feature>
<dbReference type="GO" id="GO:0005886">
    <property type="term" value="C:plasma membrane"/>
    <property type="evidence" value="ECO:0007669"/>
    <property type="project" value="UniProtKB-SubCell"/>
</dbReference>
<evidence type="ECO:0000256" key="3">
    <source>
        <dbReference type="ARBA" id="ARBA00022475"/>
    </source>
</evidence>
<comment type="subcellular location">
    <subcellularLocation>
        <location evidence="1">Cell membrane</location>
        <topology evidence="1">Multi-pass membrane protein</topology>
    </subcellularLocation>
</comment>
<dbReference type="RefSeq" id="WP_029912017.1">
    <property type="nucleotide sequence ID" value="NZ_AP020335.1"/>
</dbReference>
<keyword evidence="6 7" id="KW-0472">Membrane</keyword>
<evidence type="ECO:0000256" key="6">
    <source>
        <dbReference type="ARBA" id="ARBA00023136"/>
    </source>
</evidence>
<organism evidence="8 9">
    <name type="scientific">Hydrogenovibrio marinus</name>
    <dbReference type="NCBI Taxonomy" id="28885"/>
    <lineage>
        <taxon>Bacteria</taxon>
        <taxon>Pseudomonadati</taxon>
        <taxon>Pseudomonadota</taxon>
        <taxon>Gammaproteobacteria</taxon>
        <taxon>Thiotrichales</taxon>
        <taxon>Piscirickettsiaceae</taxon>
        <taxon>Hydrogenovibrio</taxon>
    </lineage>
</organism>
<evidence type="ECO:0000256" key="2">
    <source>
        <dbReference type="ARBA" id="ARBA00006679"/>
    </source>
</evidence>
<gene>
    <name evidence="8" type="ORF">EI16_08165</name>
</gene>
<feature type="transmembrane region" description="Helical" evidence="7">
    <location>
        <begin position="99"/>
        <end position="117"/>
    </location>
</feature>
<protein>
    <submittedName>
        <fullName evidence="8">Membrane protein</fullName>
    </submittedName>
</protein>
<dbReference type="InterPro" id="IPR051907">
    <property type="entry name" value="DoxX-like_oxidoreductase"/>
</dbReference>
<name>A0A066ZVG3_HYDMR</name>
<accession>A0A066ZVG3</accession>
<keyword evidence="3" id="KW-1003">Cell membrane</keyword>
<evidence type="ECO:0000256" key="1">
    <source>
        <dbReference type="ARBA" id="ARBA00004651"/>
    </source>
</evidence>
<dbReference type="EMBL" id="JMIU01000001">
    <property type="protein sequence ID" value="KDN96244.1"/>
    <property type="molecule type" value="Genomic_DNA"/>
</dbReference>
<evidence type="ECO:0000256" key="5">
    <source>
        <dbReference type="ARBA" id="ARBA00022989"/>
    </source>
</evidence>
<dbReference type="STRING" id="28885.EI16_08165"/>
<keyword evidence="4 7" id="KW-0812">Transmembrane</keyword>
<keyword evidence="5 7" id="KW-1133">Transmembrane helix</keyword>
<reference evidence="8 9" key="1">
    <citation type="submission" date="2014-04" db="EMBL/GenBank/DDBJ databases">
        <title>Draft genome sequence of Hydrogenovibrio marinus MH-110, a model organism for aerobic H2 metabolism.</title>
        <authorList>
            <person name="Cha H.J."/>
            <person name="Jo B.H."/>
            <person name="Hwang B.H."/>
        </authorList>
    </citation>
    <scope>NUCLEOTIDE SEQUENCE [LARGE SCALE GENOMIC DNA]</scope>
    <source>
        <strain evidence="8 9">MH-110</strain>
    </source>
</reference>
<evidence type="ECO:0000313" key="8">
    <source>
        <dbReference type="EMBL" id="KDN96244.1"/>
    </source>
</evidence>
<dbReference type="PANTHER" id="PTHR33452:SF1">
    <property type="entry name" value="INNER MEMBRANE PROTEIN YPHA-RELATED"/>
    <property type="match status" value="1"/>
</dbReference>